<gene>
    <name evidence="1" type="ORF">GJ744_010229</name>
</gene>
<dbReference type="EMBL" id="JAACFV010000065">
    <property type="protein sequence ID" value="KAF7507676.1"/>
    <property type="molecule type" value="Genomic_DNA"/>
</dbReference>
<name>A0A8H7AID8_9EURO</name>
<dbReference type="Proteomes" id="UP000606974">
    <property type="component" value="Unassembled WGS sequence"/>
</dbReference>
<dbReference type="AlphaFoldDB" id="A0A8H7AID8"/>
<dbReference type="Gene3D" id="3.40.50.10300">
    <property type="entry name" value="CoaB-like"/>
    <property type="match status" value="1"/>
</dbReference>
<dbReference type="SUPFAM" id="SSF102645">
    <property type="entry name" value="CoaB-like"/>
    <property type="match status" value="1"/>
</dbReference>
<protein>
    <recommendedName>
        <fullName evidence="3">DNA/pantothenate metabolism flavoprotein C-terminal domain-containing protein</fullName>
    </recommendedName>
</protein>
<evidence type="ECO:0000313" key="1">
    <source>
        <dbReference type="EMBL" id="KAF7507676.1"/>
    </source>
</evidence>
<sequence>MMLPRISLLAQDADPATQYFSSNPAPKSLQNHTTLAREFINYHHGISPHRRLVLVTSGGTTVPLENQTVRFIDNFSAGTRGATSAEYFLQEGYAVIFFHRQFSLLPYSRHYSHSTNCFLDFMDEDGLEGKPGSVVVRKEYQEKMNHVLQQYHSAKKNRMLLLLSFTTVTEYLFELRSLATLMRPLGNRAMFYLAAAVSDFFIPRDKMEEHKIQSSEQSDGSITDQPTAGKQLVINLDPVPKFLSTLVSAWAPSGSMIVSFKLETDPDLLLSKAQQSLHRYHHDLVIGNLLATRKWEVVFISKEGEKWIRVPKARRSKSFSGVENLVGKIEGKAEDTPVDLDAGQVKERLEIESLIVPELVALHTERIEKTVEQR</sequence>
<dbReference type="PANTHER" id="PTHR12290">
    <property type="entry name" value="CORNICHON-RELATED"/>
    <property type="match status" value="1"/>
</dbReference>
<evidence type="ECO:0008006" key="3">
    <source>
        <dbReference type="Google" id="ProtNLM"/>
    </source>
</evidence>
<reference evidence="1" key="1">
    <citation type="submission" date="2020-02" db="EMBL/GenBank/DDBJ databases">
        <authorList>
            <person name="Palmer J.M."/>
        </authorList>
    </citation>
    <scope>NUCLEOTIDE SEQUENCE</scope>
    <source>
        <strain evidence="1">EPUS1.4</strain>
        <tissue evidence="1">Thallus</tissue>
    </source>
</reference>
<dbReference type="GO" id="GO:0003824">
    <property type="term" value="F:catalytic activity"/>
    <property type="evidence" value="ECO:0007669"/>
    <property type="project" value="UniProtKB-ARBA"/>
</dbReference>
<dbReference type="InterPro" id="IPR035929">
    <property type="entry name" value="CoaB-like_sf"/>
</dbReference>
<accession>A0A8H7AID8</accession>
<dbReference type="GO" id="GO:0015937">
    <property type="term" value="P:coenzyme A biosynthetic process"/>
    <property type="evidence" value="ECO:0007669"/>
    <property type="project" value="UniProtKB-ARBA"/>
</dbReference>
<evidence type="ECO:0000313" key="2">
    <source>
        <dbReference type="Proteomes" id="UP000606974"/>
    </source>
</evidence>
<comment type="caution">
    <text evidence="1">The sequence shown here is derived from an EMBL/GenBank/DDBJ whole genome shotgun (WGS) entry which is preliminary data.</text>
</comment>
<keyword evidence="2" id="KW-1185">Reference proteome</keyword>
<dbReference type="OrthoDB" id="70224at2759"/>
<proteinExistence type="predicted"/>
<organism evidence="1 2">
    <name type="scientific">Endocarpon pusillum</name>
    <dbReference type="NCBI Taxonomy" id="364733"/>
    <lineage>
        <taxon>Eukaryota</taxon>
        <taxon>Fungi</taxon>
        <taxon>Dikarya</taxon>
        <taxon>Ascomycota</taxon>
        <taxon>Pezizomycotina</taxon>
        <taxon>Eurotiomycetes</taxon>
        <taxon>Chaetothyriomycetidae</taxon>
        <taxon>Verrucariales</taxon>
        <taxon>Verrucariaceae</taxon>
        <taxon>Endocarpon</taxon>
    </lineage>
</organism>